<organism evidence="2 3">
    <name type="scientific">Diacronema lutheri</name>
    <name type="common">Unicellular marine alga</name>
    <name type="synonym">Monochrysis lutheri</name>
    <dbReference type="NCBI Taxonomy" id="2081491"/>
    <lineage>
        <taxon>Eukaryota</taxon>
        <taxon>Haptista</taxon>
        <taxon>Haptophyta</taxon>
        <taxon>Pavlovophyceae</taxon>
        <taxon>Pavlovales</taxon>
        <taxon>Pavlovaceae</taxon>
        <taxon>Diacronema</taxon>
    </lineage>
</organism>
<dbReference type="Proteomes" id="UP000751190">
    <property type="component" value="Unassembled WGS sequence"/>
</dbReference>
<dbReference type="EMBL" id="JAGTXO010000001">
    <property type="protein sequence ID" value="KAG8470706.1"/>
    <property type="molecule type" value="Genomic_DNA"/>
</dbReference>
<reference evidence="2" key="1">
    <citation type="submission" date="2021-05" db="EMBL/GenBank/DDBJ databases">
        <title>The genome of the haptophyte Pavlova lutheri (Diacronema luteri, Pavlovales) - a model for lipid biosynthesis in eukaryotic algae.</title>
        <authorList>
            <person name="Hulatt C.J."/>
            <person name="Posewitz M.C."/>
        </authorList>
    </citation>
    <scope>NUCLEOTIDE SEQUENCE</scope>
    <source>
        <strain evidence="2">NIVA-4/92</strain>
    </source>
</reference>
<proteinExistence type="predicted"/>
<gene>
    <name evidence="2" type="ORF">KFE25_009127</name>
</gene>
<sequence length="312" mass="34407">MSRIRCAAIGEREAGVVRELLGASDDELLGVMQRNVPNLLSPSFIGTLRRIGRQAASETEREAVRRLEFSVVVFLEALIESVQELERAEAAGEGALGARASKPADEIPDNMPRRADGSNAPTSKPLRPRMPAPKPPPTPAQAEARASLSADEALAQHRLLLQQLLVQASKGVEQLESTLQAMAARGELDAPFIDHLKWEMNEQVARGNSKLLHILQLVVQRACFAAEGTFSESSAAAHHLSAILQIHDRDMRRAYWERVVIRLPDAERAQFASAVCTVYADLGLRVQRGIDVDDALLRQIRLVRDELDEHFL</sequence>
<feature type="region of interest" description="Disordered" evidence="1">
    <location>
        <begin position="93"/>
        <end position="148"/>
    </location>
</feature>
<evidence type="ECO:0000256" key="1">
    <source>
        <dbReference type="SAM" id="MobiDB-lite"/>
    </source>
</evidence>
<name>A0A8J6CH19_DIALT</name>
<dbReference type="AlphaFoldDB" id="A0A8J6CH19"/>
<feature type="compositionally biased region" description="Pro residues" evidence="1">
    <location>
        <begin position="128"/>
        <end position="139"/>
    </location>
</feature>
<protein>
    <submittedName>
        <fullName evidence="2">Uncharacterized protein</fullName>
    </submittedName>
</protein>
<evidence type="ECO:0000313" key="3">
    <source>
        <dbReference type="Proteomes" id="UP000751190"/>
    </source>
</evidence>
<comment type="caution">
    <text evidence="2">The sequence shown here is derived from an EMBL/GenBank/DDBJ whole genome shotgun (WGS) entry which is preliminary data.</text>
</comment>
<keyword evidence="3" id="KW-1185">Reference proteome</keyword>
<dbReference type="OrthoDB" id="10475141at2759"/>
<accession>A0A8J6CH19</accession>
<evidence type="ECO:0000313" key="2">
    <source>
        <dbReference type="EMBL" id="KAG8470706.1"/>
    </source>
</evidence>